<evidence type="ECO:0000313" key="4">
    <source>
        <dbReference type="EMBL" id="ADN15462.1"/>
    </source>
</evidence>
<reference evidence="5" key="1">
    <citation type="journal article" date="2011" name="MBio">
        <title>Novel metabolic attributes of the genus Cyanothece, comprising a group of unicellular nitrogen-fixing Cyanobacteria.</title>
        <authorList>
            <person name="Bandyopadhyay A."/>
            <person name="Elvitigala T."/>
            <person name="Welsh E."/>
            <person name="Stockel J."/>
            <person name="Liberton M."/>
            <person name="Min H."/>
            <person name="Sherman L.A."/>
            <person name="Pakrasi H.B."/>
        </authorList>
    </citation>
    <scope>NUCLEOTIDE SEQUENCE [LARGE SCALE GENOMIC DNA]</scope>
    <source>
        <strain evidence="5">PCC 7822</strain>
    </source>
</reference>
<evidence type="ECO:0000259" key="3">
    <source>
        <dbReference type="PROSITE" id="PS51371"/>
    </source>
</evidence>
<dbReference type="EMBL" id="CP002198">
    <property type="protein sequence ID" value="ADN15462.1"/>
    <property type="molecule type" value="Genomic_DNA"/>
</dbReference>
<dbReference type="eggNOG" id="COG0517">
    <property type="taxonomic scope" value="Bacteria"/>
</dbReference>
<dbReference type="InterPro" id="IPR051257">
    <property type="entry name" value="Diverse_CBS-Domain"/>
</dbReference>
<sequence length="153" mass="16994">MTKTVGDVMTHNPYTVTPQTPLSEAIKLMAEKKISGLPVVNEIGNLVGVISETDLMWQETGVEPPPYIMILDSVIYLQNPARYEKEIHKALGQTVGEVMSDKPISIKAYQPLREAAQLMHDKKIRRLPVIDETEAKVIGIITRGDIIRAMASN</sequence>
<dbReference type="Proteomes" id="UP000008206">
    <property type="component" value="Chromosome"/>
</dbReference>
<feature type="domain" description="CBS" evidence="3">
    <location>
        <begin position="99"/>
        <end position="153"/>
    </location>
</feature>
<dbReference type="OrthoDB" id="9790355at2"/>
<keyword evidence="1 2" id="KW-0129">CBS domain</keyword>
<dbReference type="AlphaFoldDB" id="E0UF91"/>
<dbReference type="SUPFAM" id="SSF54631">
    <property type="entry name" value="CBS-domain pair"/>
    <property type="match status" value="1"/>
</dbReference>
<organism evidence="4 5">
    <name type="scientific">Gloeothece verrucosa (strain PCC 7822)</name>
    <name type="common">Cyanothece sp. (strain PCC 7822)</name>
    <dbReference type="NCBI Taxonomy" id="497965"/>
    <lineage>
        <taxon>Bacteria</taxon>
        <taxon>Bacillati</taxon>
        <taxon>Cyanobacteriota</taxon>
        <taxon>Cyanophyceae</taxon>
        <taxon>Oscillatoriophycideae</taxon>
        <taxon>Chroococcales</taxon>
        <taxon>Aphanothecaceae</taxon>
        <taxon>Gloeothece</taxon>
        <taxon>Gloeothece verrucosa</taxon>
    </lineage>
</organism>
<feature type="domain" description="CBS" evidence="3">
    <location>
        <begin position="9"/>
        <end position="67"/>
    </location>
</feature>
<name>E0UF91_GLOV7</name>
<dbReference type="HOGENOM" id="CLU_040681_9_0_3"/>
<evidence type="ECO:0000256" key="1">
    <source>
        <dbReference type="ARBA" id="ARBA00023122"/>
    </source>
</evidence>
<dbReference type="PANTHER" id="PTHR43080:SF26">
    <property type="entry name" value="REGULATORY PROTEIN"/>
    <property type="match status" value="1"/>
</dbReference>
<dbReference type="KEGG" id="cyj:Cyan7822_3520"/>
<keyword evidence="5" id="KW-1185">Reference proteome</keyword>
<dbReference type="SMART" id="SM00116">
    <property type="entry name" value="CBS"/>
    <property type="match status" value="2"/>
</dbReference>
<dbReference type="STRING" id="497965.Cyan7822_3520"/>
<dbReference type="PANTHER" id="PTHR43080">
    <property type="entry name" value="CBS DOMAIN-CONTAINING PROTEIN CBSX3, MITOCHONDRIAL"/>
    <property type="match status" value="1"/>
</dbReference>
<dbReference type="InterPro" id="IPR000644">
    <property type="entry name" value="CBS_dom"/>
</dbReference>
<dbReference type="RefSeq" id="WP_013323531.1">
    <property type="nucleotide sequence ID" value="NC_014501.1"/>
</dbReference>
<protein>
    <submittedName>
        <fullName evidence="4">CBS domain containing protein</fullName>
    </submittedName>
</protein>
<dbReference type="InterPro" id="IPR046342">
    <property type="entry name" value="CBS_dom_sf"/>
</dbReference>
<gene>
    <name evidence="4" type="ordered locus">Cyan7822_3520</name>
</gene>
<evidence type="ECO:0000313" key="5">
    <source>
        <dbReference type="Proteomes" id="UP000008206"/>
    </source>
</evidence>
<dbReference type="CDD" id="cd04586">
    <property type="entry name" value="CBS_pair_BON_assoc"/>
    <property type="match status" value="1"/>
</dbReference>
<accession>E0UF91</accession>
<proteinExistence type="predicted"/>
<evidence type="ECO:0000256" key="2">
    <source>
        <dbReference type="PROSITE-ProRule" id="PRU00703"/>
    </source>
</evidence>
<dbReference type="Gene3D" id="3.10.580.10">
    <property type="entry name" value="CBS-domain"/>
    <property type="match status" value="1"/>
</dbReference>
<dbReference type="Pfam" id="PF00571">
    <property type="entry name" value="CBS"/>
    <property type="match status" value="2"/>
</dbReference>
<dbReference type="PROSITE" id="PS51371">
    <property type="entry name" value="CBS"/>
    <property type="match status" value="2"/>
</dbReference>